<dbReference type="Gene3D" id="3.40.630.30">
    <property type="match status" value="1"/>
</dbReference>
<dbReference type="InterPro" id="IPR000182">
    <property type="entry name" value="GNAT_dom"/>
</dbReference>
<evidence type="ECO:0000313" key="3">
    <source>
        <dbReference type="Proteomes" id="UP000628448"/>
    </source>
</evidence>
<dbReference type="RefSeq" id="WP_196988740.1">
    <property type="nucleotide sequence ID" value="NZ_JADWYR010000001.1"/>
</dbReference>
<evidence type="ECO:0000313" key="2">
    <source>
        <dbReference type="EMBL" id="MBG9374641.1"/>
    </source>
</evidence>
<reference evidence="2" key="1">
    <citation type="submission" date="2020-11" db="EMBL/GenBank/DDBJ databases">
        <title>Bacterial whole genome sequence for Panacibacter sp. DH6.</title>
        <authorList>
            <person name="Le V."/>
            <person name="Ko S."/>
            <person name="Ahn C.-Y."/>
            <person name="Oh H.-M."/>
        </authorList>
    </citation>
    <scope>NUCLEOTIDE SEQUENCE</scope>
    <source>
        <strain evidence="2">DH6</strain>
    </source>
</reference>
<dbReference type="PROSITE" id="PS51186">
    <property type="entry name" value="GNAT"/>
    <property type="match status" value="1"/>
</dbReference>
<sequence length="151" mass="16180">MDSIFAVTVNGASVANRPAIINLLQAAGLPTADLPSTMEHFFVAVVDGIVVGAIGLELYGHDGLLRSMVVNELQRGNAIAAQLLQQLESHAQKKALHSLYLLTETAAHYFERKGYRPVTRDAVPAALQASSEFSHVCPASAIVMKKDIQSL</sequence>
<dbReference type="Pfam" id="PF13508">
    <property type="entry name" value="Acetyltransf_7"/>
    <property type="match status" value="1"/>
</dbReference>
<comment type="caution">
    <text evidence="2">The sequence shown here is derived from an EMBL/GenBank/DDBJ whole genome shotgun (WGS) entry which is preliminary data.</text>
</comment>
<gene>
    <name evidence="2" type="ORF">I5907_00215</name>
</gene>
<dbReference type="GO" id="GO:0016747">
    <property type="term" value="F:acyltransferase activity, transferring groups other than amino-acyl groups"/>
    <property type="evidence" value="ECO:0007669"/>
    <property type="project" value="InterPro"/>
</dbReference>
<dbReference type="NCBIfam" id="NF040501">
    <property type="entry name" value="resist_ArsN2"/>
    <property type="match status" value="1"/>
</dbReference>
<dbReference type="Proteomes" id="UP000628448">
    <property type="component" value="Unassembled WGS sequence"/>
</dbReference>
<feature type="domain" description="N-acetyltransferase" evidence="1">
    <location>
        <begin position="7"/>
        <end position="149"/>
    </location>
</feature>
<proteinExistence type="predicted"/>
<dbReference type="EMBL" id="JADWYR010000001">
    <property type="protein sequence ID" value="MBG9374641.1"/>
    <property type="molecule type" value="Genomic_DNA"/>
</dbReference>
<organism evidence="2 3">
    <name type="scientific">Panacibacter microcysteis</name>
    <dbReference type="NCBI Taxonomy" id="2793269"/>
    <lineage>
        <taxon>Bacteria</taxon>
        <taxon>Pseudomonadati</taxon>
        <taxon>Bacteroidota</taxon>
        <taxon>Chitinophagia</taxon>
        <taxon>Chitinophagales</taxon>
        <taxon>Chitinophagaceae</taxon>
        <taxon>Panacibacter</taxon>
    </lineage>
</organism>
<dbReference type="AlphaFoldDB" id="A0A931E6H6"/>
<dbReference type="InterPro" id="IPR016181">
    <property type="entry name" value="Acyl_CoA_acyltransferase"/>
</dbReference>
<accession>A0A931E6H6</accession>
<keyword evidence="3" id="KW-1185">Reference proteome</keyword>
<dbReference type="CDD" id="cd04301">
    <property type="entry name" value="NAT_SF"/>
    <property type="match status" value="1"/>
</dbReference>
<dbReference type="SUPFAM" id="SSF55729">
    <property type="entry name" value="Acyl-CoA N-acyltransferases (Nat)"/>
    <property type="match status" value="1"/>
</dbReference>
<evidence type="ECO:0000259" key="1">
    <source>
        <dbReference type="PROSITE" id="PS51186"/>
    </source>
</evidence>
<name>A0A931E6H6_9BACT</name>
<protein>
    <submittedName>
        <fullName evidence="2">GNAT family N-acetyltransferase</fullName>
    </submittedName>
</protein>